<evidence type="ECO:0000256" key="8">
    <source>
        <dbReference type="ARBA" id="ARBA00038436"/>
    </source>
</evidence>
<organism evidence="11 12">
    <name type="scientific">Pseudooceanicola pacificus</name>
    <dbReference type="NCBI Taxonomy" id="2676438"/>
    <lineage>
        <taxon>Bacteria</taxon>
        <taxon>Pseudomonadati</taxon>
        <taxon>Pseudomonadota</taxon>
        <taxon>Alphaproteobacteria</taxon>
        <taxon>Rhodobacterales</taxon>
        <taxon>Paracoccaceae</taxon>
        <taxon>Pseudooceanicola</taxon>
    </lineage>
</organism>
<comment type="subcellular location">
    <subcellularLocation>
        <location evidence="1 9">Cell inner membrane</location>
        <topology evidence="1 9">Multi-pass membrane protein</topology>
    </subcellularLocation>
</comment>
<keyword evidence="3" id="KW-1003">Cell membrane</keyword>
<feature type="transmembrane region" description="Helical" evidence="9">
    <location>
        <begin position="50"/>
        <end position="69"/>
    </location>
</feature>
<feature type="transmembrane region" description="Helical" evidence="9">
    <location>
        <begin position="90"/>
        <end position="110"/>
    </location>
</feature>
<evidence type="ECO:0000256" key="2">
    <source>
        <dbReference type="ARBA" id="ARBA00022448"/>
    </source>
</evidence>
<sequence length="177" mass="18928">MRHLRFMMSRIEVVLGTLAALMLLGIMVAMCADTFMRYAFTAPIAGVQDLVGRYLMVAAYFLILSLSYTAGSQVRIDFLNVALPPRLRHLIEAVTCAATAVLFALIGWLAGSRSLVSLERAEIMPGPIPWPVWVTTAVVAFGTGLLVLRLILDAVGHAAAVLGARDAPPLPSAEGGH</sequence>
<feature type="transmembrane region" description="Helical" evidence="9">
    <location>
        <begin position="130"/>
        <end position="152"/>
    </location>
</feature>
<evidence type="ECO:0000256" key="3">
    <source>
        <dbReference type="ARBA" id="ARBA00022475"/>
    </source>
</evidence>
<dbReference type="AlphaFoldDB" id="A0A844W2U6"/>
<comment type="function">
    <text evidence="9">Part of the tripartite ATP-independent periplasmic (TRAP) transport system.</text>
</comment>
<dbReference type="GO" id="GO:0022857">
    <property type="term" value="F:transmembrane transporter activity"/>
    <property type="evidence" value="ECO:0007669"/>
    <property type="project" value="UniProtKB-UniRule"/>
</dbReference>
<reference evidence="11 12" key="1">
    <citation type="submission" date="2019-11" db="EMBL/GenBank/DDBJ databases">
        <title>Pseudooceanicola pacifica sp. nov., isolated from deep-sea sediment of the Pacific Ocean.</title>
        <authorList>
            <person name="Lyu L."/>
        </authorList>
    </citation>
    <scope>NUCLEOTIDE SEQUENCE [LARGE SCALE GENOMIC DNA]</scope>
    <source>
        <strain evidence="11 12">216_PA32_1</strain>
    </source>
</reference>
<evidence type="ECO:0000259" key="10">
    <source>
        <dbReference type="Pfam" id="PF04290"/>
    </source>
</evidence>
<keyword evidence="12" id="KW-1185">Reference proteome</keyword>
<keyword evidence="7 9" id="KW-0472">Membrane</keyword>
<dbReference type="EMBL" id="WNXQ01000004">
    <property type="protein sequence ID" value="MWB78107.1"/>
    <property type="molecule type" value="Genomic_DNA"/>
</dbReference>
<dbReference type="GO" id="GO:0005886">
    <property type="term" value="C:plasma membrane"/>
    <property type="evidence" value="ECO:0007669"/>
    <property type="project" value="UniProtKB-SubCell"/>
</dbReference>
<comment type="similarity">
    <text evidence="8 9">Belongs to the TRAP transporter small permease family.</text>
</comment>
<dbReference type="InterPro" id="IPR055348">
    <property type="entry name" value="DctQ"/>
</dbReference>
<dbReference type="PANTHER" id="PTHR35011:SF10">
    <property type="entry name" value="TRAP TRANSPORTER SMALL PERMEASE PROTEIN"/>
    <property type="match status" value="1"/>
</dbReference>
<name>A0A844W2U6_9RHOB</name>
<proteinExistence type="inferred from homology"/>
<evidence type="ECO:0000256" key="7">
    <source>
        <dbReference type="ARBA" id="ARBA00023136"/>
    </source>
</evidence>
<evidence type="ECO:0000256" key="5">
    <source>
        <dbReference type="ARBA" id="ARBA00022692"/>
    </source>
</evidence>
<keyword evidence="4 9" id="KW-0997">Cell inner membrane</keyword>
<keyword evidence="2 9" id="KW-0813">Transport</keyword>
<comment type="subunit">
    <text evidence="9">The complex comprises the extracytoplasmic solute receptor protein and the two transmembrane proteins.</text>
</comment>
<dbReference type="Proteomes" id="UP000443843">
    <property type="component" value="Unassembled WGS sequence"/>
</dbReference>
<comment type="caution">
    <text evidence="11">The sequence shown here is derived from an EMBL/GenBank/DDBJ whole genome shotgun (WGS) entry which is preliminary data.</text>
</comment>
<dbReference type="Pfam" id="PF04290">
    <property type="entry name" value="DctQ"/>
    <property type="match status" value="1"/>
</dbReference>
<accession>A0A844W2U6</accession>
<evidence type="ECO:0000256" key="4">
    <source>
        <dbReference type="ARBA" id="ARBA00022519"/>
    </source>
</evidence>
<evidence type="ECO:0000313" key="11">
    <source>
        <dbReference type="EMBL" id="MWB78107.1"/>
    </source>
</evidence>
<dbReference type="InterPro" id="IPR007387">
    <property type="entry name" value="TRAP_DctQ"/>
</dbReference>
<dbReference type="GO" id="GO:0015740">
    <property type="term" value="P:C4-dicarboxylate transport"/>
    <property type="evidence" value="ECO:0007669"/>
    <property type="project" value="TreeGrafter"/>
</dbReference>
<dbReference type="PANTHER" id="PTHR35011">
    <property type="entry name" value="2,3-DIKETO-L-GULONATE TRAP TRANSPORTER SMALL PERMEASE PROTEIN YIAM"/>
    <property type="match status" value="1"/>
</dbReference>
<evidence type="ECO:0000256" key="9">
    <source>
        <dbReference type="RuleBase" id="RU369079"/>
    </source>
</evidence>
<evidence type="ECO:0000256" key="6">
    <source>
        <dbReference type="ARBA" id="ARBA00022989"/>
    </source>
</evidence>
<keyword evidence="5 9" id="KW-0812">Transmembrane</keyword>
<protein>
    <recommendedName>
        <fullName evidence="9">TRAP transporter small permease protein</fullName>
    </recommendedName>
</protein>
<evidence type="ECO:0000256" key="1">
    <source>
        <dbReference type="ARBA" id="ARBA00004429"/>
    </source>
</evidence>
<gene>
    <name evidence="11" type="ORF">GLS40_08740</name>
</gene>
<keyword evidence="6 9" id="KW-1133">Transmembrane helix</keyword>
<dbReference type="RefSeq" id="WP_160382378.1">
    <property type="nucleotide sequence ID" value="NZ_WNXQ01000004.1"/>
</dbReference>
<feature type="domain" description="Tripartite ATP-independent periplasmic transporters DctQ component" evidence="10">
    <location>
        <begin position="26"/>
        <end position="157"/>
    </location>
</feature>
<comment type="caution">
    <text evidence="9">Lacks conserved residue(s) required for the propagation of feature annotation.</text>
</comment>
<evidence type="ECO:0000313" key="12">
    <source>
        <dbReference type="Proteomes" id="UP000443843"/>
    </source>
</evidence>